<reference evidence="1 2" key="1">
    <citation type="journal article" date="2021" name="Elife">
        <title>Chloroplast acquisition without the gene transfer in kleptoplastic sea slugs, Plakobranchus ocellatus.</title>
        <authorList>
            <person name="Maeda T."/>
            <person name="Takahashi S."/>
            <person name="Yoshida T."/>
            <person name="Shimamura S."/>
            <person name="Takaki Y."/>
            <person name="Nagai Y."/>
            <person name="Toyoda A."/>
            <person name="Suzuki Y."/>
            <person name="Arimoto A."/>
            <person name="Ishii H."/>
            <person name="Satoh N."/>
            <person name="Nishiyama T."/>
            <person name="Hasebe M."/>
            <person name="Maruyama T."/>
            <person name="Minagawa J."/>
            <person name="Obokata J."/>
            <person name="Shigenobu S."/>
        </authorList>
    </citation>
    <scope>NUCLEOTIDE SEQUENCE [LARGE SCALE GENOMIC DNA]</scope>
</reference>
<keyword evidence="2" id="KW-1185">Reference proteome</keyword>
<dbReference type="Proteomes" id="UP000735302">
    <property type="component" value="Unassembled WGS sequence"/>
</dbReference>
<evidence type="ECO:0000313" key="1">
    <source>
        <dbReference type="EMBL" id="GFO22733.1"/>
    </source>
</evidence>
<protein>
    <submittedName>
        <fullName evidence="1">Uncharacterized protein</fullName>
    </submittedName>
</protein>
<proteinExistence type="predicted"/>
<evidence type="ECO:0000313" key="2">
    <source>
        <dbReference type="Proteomes" id="UP000735302"/>
    </source>
</evidence>
<name>A0AAV4BT01_9GAST</name>
<accession>A0AAV4BT01</accession>
<sequence length="54" mass="6030">MCFASIRSCPRLAYRCHLSVLCTDRMPWRYSGKQTRPAETLRIVGSNIATGALA</sequence>
<dbReference type="AlphaFoldDB" id="A0AAV4BT01"/>
<organism evidence="1 2">
    <name type="scientific">Plakobranchus ocellatus</name>
    <dbReference type="NCBI Taxonomy" id="259542"/>
    <lineage>
        <taxon>Eukaryota</taxon>
        <taxon>Metazoa</taxon>
        <taxon>Spiralia</taxon>
        <taxon>Lophotrochozoa</taxon>
        <taxon>Mollusca</taxon>
        <taxon>Gastropoda</taxon>
        <taxon>Heterobranchia</taxon>
        <taxon>Euthyneura</taxon>
        <taxon>Panpulmonata</taxon>
        <taxon>Sacoglossa</taxon>
        <taxon>Placobranchoidea</taxon>
        <taxon>Plakobranchidae</taxon>
        <taxon>Plakobranchus</taxon>
    </lineage>
</organism>
<dbReference type="EMBL" id="BLXT01005449">
    <property type="protein sequence ID" value="GFO22733.1"/>
    <property type="molecule type" value="Genomic_DNA"/>
</dbReference>
<comment type="caution">
    <text evidence="1">The sequence shown here is derived from an EMBL/GenBank/DDBJ whole genome shotgun (WGS) entry which is preliminary data.</text>
</comment>
<gene>
    <name evidence="1" type="ORF">PoB_004923800</name>
</gene>